<proteinExistence type="predicted"/>
<evidence type="ECO:0000313" key="3">
    <source>
        <dbReference type="Proteomes" id="UP000789752"/>
    </source>
</evidence>
<keyword evidence="1" id="KW-1133">Transmembrane helix</keyword>
<dbReference type="RefSeq" id="WP_228975168.1">
    <property type="nucleotide sequence ID" value="NZ_CAJQYY010000003.1"/>
</dbReference>
<evidence type="ECO:0000256" key="1">
    <source>
        <dbReference type="SAM" id="Phobius"/>
    </source>
</evidence>
<keyword evidence="1" id="KW-0472">Membrane</keyword>
<gene>
    <name evidence="2" type="ORF">R54767_00798</name>
</gene>
<protein>
    <submittedName>
        <fullName evidence="2">Uncharacterized protein</fullName>
    </submittedName>
</protein>
<reference evidence="2 3" key="1">
    <citation type="submission" date="2021-04" db="EMBL/GenBank/DDBJ databases">
        <authorList>
            <person name="Vanwijnsberghe S."/>
        </authorList>
    </citation>
    <scope>NUCLEOTIDE SEQUENCE [LARGE SCALE GENOMIC DNA]</scope>
    <source>
        <strain evidence="2 3">LMG 32171</strain>
    </source>
</reference>
<keyword evidence="3" id="KW-1185">Reference proteome</keyword>
<keyword evidence="1" id="KW-0812">Transmembrane</keyword>
<accession>A0ABM8TZ34</accession>
<name>A0ABM8TZ34_9BURK</name>
<comment type="caution">
    <text evidence="2">The sequence shown here is derived from an EMBL/GenBank/DDBJ whole genome shotgun (WGS) entry which is preliminary data.</text>
</comment>
<dbReference type="Proteomes" id="UP000789752">
    <property type="component" value="Unassembled WGS sequence"/>
</dbReference>
<organism evidence="2 3">
    <name type="scientific">Paraburkholderia gardini</name>
    <dbReference type="NCBI Taxonomy" id="2823469"/>
    <lineage>
        <taxon>Bacteria</taxon>
        <taxon>Pseudomonadati</taxon>
        <taxon>Pseudomonadota</taxon>
        <taxon>Betaproteobacteria</taxon>
        <taxon>Burkholderiales</taxon>
        <taxon>Burkholderiaceae</taxon>
        <taxon>Paraburkholderia</taxon>
    </lineage>
</organism>
<sequence>MKKRYFILALIQSTLILLSGWLRRASWREIDFAGGTWPSSVQPSFYCLAGWLVTISIATGFGVVDKENRTMIVLFLILLLPAIEFFLWFALSF</sequence>
<dbReference type="EMBL" id="CAJQYY010000003">
    <property type="protein sequence ID" value="CAG4889699.1"/>
    <property type="molecule type" value="Genomic_DNA"/>
</dbReference>
<feature type="transmembrane region" description="Helical" evidence="1">
    <location>
        <begin position="71"/>
        <end position="91"/>
    </location>
</feature>
<feature type="transmembrane region" description="Helical" evidence="1">
    <location>
        <begin position="43"/>
        <end position="64"/>
    </location>
</feature>
<evidence type="ECO:0000313" key="2">
    <source>
        <dbReference type="EMBL" id="CAG4889699.1"/>
    </source>
</evidence>